<gene>
    <name evidence="1" type="ORF">LCGC14_1344510</name>
</gene>
<comment type="caution">
    <text evidence="1">The sequence shown here is derived from an EMBL/GenBank/DDBJ whole genome shotgun (WGS) entry which is preliminary data.</text>
</comment>
<sequence>MRTIHKAVGLMLFTIVLSVMIGSGVNGLEWDNKDFYDQDKDTYVIKDSFLGFPTTKVA</sequence>
<name>A0A0F9NF43_9ZZZZ</name>
<dbReference type="AlphaFoldDB" id="A0A0F9NF43"/>
<reference evidence="1" key="1">
    <citation type="journal article" date="2015" name="Nature">
        <title>Complex archaea that bridge the gap between prokaryotes and eukaryotes.</title>
        <authorList>
            <person name="Spang A."/>
            <person name="Saw J.H."/>
            <person name="Jorgensen S.L."/>
            <person name="Zaremba-Niedzwiedzka K."/>
            <person name="Martijn J."/>
            <person name="Lind A.E."/>
            <person name="van Eijk R."/>
            <person name="Schleper C."/>
            <person name="Guy L."/>
            <person name="Ettema T.J."/>
        </authorList>
    </citation>
    <scope>NUCLEOTIDE SEQUENCE</scope>
</reference>
<evidence type="ECO:0000313" key="1">
    <source>
        <dbReference type="EMBL" id="KKM79982.1"/>
    </source>
</evidence>
<dbReference type="EMBL" id="LAZR01008254">
    <property type="protein sequence ID" value="KKM79982.1"/>
    <property type="molecule type" value="Genomic_DNA"/>
</dbReference>
<organism evidence="1">
    <name type="scientific">marine sediment metagenome</name>
    <dbReference type="NCBI Taxonomy" id="412755"/>
    <lineage>
        <taxon>unclassified sequences</taxon>
        <taxon>metagenomes</taxon>
        <taxon>ecological metagenomes</taxon>
    </lineage>
</organism>
<accession>A0A0F9NF43</accession>
<proteinExistence type="predicted"/>
<protein>
    <submittedName>
        <fullName evidence="1">Uncharacterized protein</fullName>
    </submittedName>
</protein>
<feature type="non-terminal residue" evidence="1">
    <location>
        <position position="58"/>
    </location>
</feature>